<dbReference type="Gene3D" id="3.20.20.80">
    <property type="entry name" value="Glycosidases"/>
    <property type="match status" value="1"/>
</dbReference>
<keyword evidence="2" id="KW-0378">Hydrolase</keyword>
<evidence type="ECO:0000256" key="3">
    <source>
        <dbReference type="ARBA" id="ARBA00023295"/>
    </source>
</evidence>
<dbReference type="PROSITE" id="PS01027">
    <property type="entry name" value="GLYCOSYL_HYDROL_F39"/>
    <property type="match status" value="1"/>
</dbReference>
<feature type="domain" description="Glycosyl hydrolases family 39 N-terminal catalytic" evidence="4">
    <location>
        <begin position="43"/>
        <end position="454"/>
    </location>
</feature>
<name>A0ABT1F5K8_9PROT</name>
<dbReference type="SUPFAM" id="SSF51445">
    <property type="entry name" value="(Trans)glycosidases"/>
    <property type="match status" value="1"/>
</dbReference>
<dbReference type="Gene3D" id="2.60.40.1500">
    <property type="entry name" value="Glycosyl hydrolase domain, family 39"/>
    <property type="match status" value="1"/>
</dbReference>
<dbReference type="InterPro" id="IPR049166">
    <property type="entry name" value="GH39_cat"/>
</dbReference>
<evidence type="ECO:0000256" key="2">
    <source>
        <dbReference type="ARBA" id="ARBA00022801"/>
    </source>
</evidence>
<dbReference type="InterPro" id="IPR049165">
    <property type="entry name" value="GH39_as"/>
</dbReference>
<keyword evidence="6" id="KW-1185">Reference proteome</keyword>
<dbReference type="PRINTS" id="PR00745">
    <property type="entry name" value="GLHYDRLASE39"/>
</dbReference>
<dbReference type="SUPFAM" id="SSF51011">
    <property type="entry name" value="Glycosyl hydrolase domain"/>
    <property type="match status" value="1"/>
</dbReference>
<evidence type="ECO:0000259" key="4">
    <source>
        <dbReference type="Pfam" id="PF01229"/>
    </source>
</evidence>
<gene>
    <name evidence="5" type="ORF">NKW50_12475</name>
</gene>
<sequence>MEKPMLTRRDINLSIILSTIISPSVSIASDIDTEINIFLSGSIGYFTHYWKECIGSDRAIVAFRSDWLQHLQFVKKNCGFKAVRFHGLLNDEMGLCRETCNGSDRLNYLYIDEIFDNIIQIGMKPFVELSFMPLPLRSSDTDILWYRANTSPPKNMEEWFNLIKNLTEHLTSRYGFDEVSSWNFEVWNEPNINFWSGSQEQYFNLYKNSWNAIKKVNNFFRVGGPATAQMAWVSEFIDFCVAENCKPDFISSHIYEADPQDKVFNSNNLLPRDEVIPKAVSYIRDKINHSRLPQLPLFVTEWSSNNPAYILTVIYKCIGKAKILSYWVFDSTFEENGPVQGFGSSYFGLLDQGGIPKPAFHAFHFLNKLSHNRINIDNEEILATYTEKEIVCLAWNYSRFNKDKKLTLRFNRKYRYFKITTYNSKQDKAQELWEKMQKPLSPTQEQYKELRNISMQYDIQKGRLIEGSISFNMPPDSIYLIELSEYNIY</sequence>
<dbReference type="Proteomes" id="UP001523528">
    <property type="component" value="Unassembled WGS sequence"/>
</dbReference>
<dbReference type="EMBL" id="JAMYZZ010000030">
    <property type="protein sequence ID" value="MCP1259408.1"/>
    <property type="molecule type" value="Genomic_DNA"/>
</dbReference>
<comment type="caution">
    <text evidence="5">The sequence shown here is derived from an EMBL/GenBank/DDBJ whole genome shotgun (WGS) entry which is preliminary data.</text>
</comment>
<dbReference type="PANTHER" id="PTHR12631">
    <property type="entry name" value="ALPHA-L-IDURONIDASE"/>
    <property type="match status" value="1"/>
</dbReference>
<evidence type="ECO:0000313" key="5">
    <source>
        <dbReference type="EMBL" id="MCP1259408.1"/>
    </source>
</evidence>
<dbReference type="InterPro" id="IPR051923">
    <property type="entry name" value="Glycosyl_Hydrolase_39"/>
</dbReference>
<dbReference type="PANTHER" id="PTHR12631:SF10">
    <property type="entry name" value="BETA-XYLOSIDASE-LIKE PROTEIN-RELATED"/>
    <property type="match status" value="1"/>
</dbReference>
<reference evidence="5 6" key="1">
    <citation type="submission" date="2022-06" db="EMBL/GenBank/DDBJ databases">
        <title>Acetobacer genomes from food samples.</title>
        <authorList>
            <person name="Sombolestani A."/>
        </authorList>
    </citation>
    <scope>NUCLEOTIDE SEQUENCE [LARGE SCALE GENOMIC DNA]</scope>
    <source>
        <strain evidence="5 6">R-83285</strain>
    </source>
</reference>
<organism evidence="5 6">
    <name type="scientific">Acetobacter lambici</name>
    <dbReference type="NCBI Taxonomy" id="1332824"/>
    <lineage>
        <taxon>Bacteria</taxon>
        <taxon>Pseudomonadati</taxon>
        <taxon>Pseudomonadota</taxon>
        <taxon>Alphaproteobacteria</taxon>
        <taxon>Acetobacterales</taxon>
        <taxon>Acetobacteraceae</taxon>
        <taxon>Acetobacter</taxon>
    </lineage>
</organism>
<keyword evidence="3" id="KW-0326">Glycosidase</keyword>
<dbReference type="InterPro" id="IPR000514">
    <property type="entry name" value="Glyco_hydro_39"/>
</dbReference>
<dbReference type="InterPro" id="IPR017853">
    <property type="entry name" value="GH"/>
</dbReference>
<comment type="similarity">
    <text evidence="1">Belongs to the glycosyl hydrolase 39 family.</text>
</comment>
<evidence type="ECO:0000256" key="1">
    <source>
        <dbReference type="ARBA" id="ARBA00008875"/>
    </source>
</evidence>
<protein>
    <recommendedName>
        <fullName evidence="4">Glycosyl hydrolases family 39 N-terminal catalytic domain-containing protein</fullName>
    </recommendedName>
</protein>
<proteinExistence type="inferred from homology"/>
<dbReference type="RefSeq" id="WP_165992456.1">
    <property type="nucleotide sequence ID" value="NZ_JAMYZY010000033.1"/>
</dbReference>
<dbReference type="Pfam" id="PF01229">
    <property type="entry name" value="Glyco_hydro_39"/>
    <property type="match status" value="1"/>
</dbReference>
<accession>A0ABT1F5K8</accession>
<evidence type="ECO:0000313" key="6">
    <source>
        <dbReference type="Proteomes" id="UP001523528"/>
    </source>
</evidence>